<accession>E2BJF7</accession>
<reference evidence="6 7" key="1">
    <citation type="journal article" date="2010" name="Science">
        <title>Genomic comparison of the ants Camponotus floridanus and Harpegnathos saltator.</title>
        <authorList>
            <person name="Bonasio R."/>
            <person name="Zhang G."/>
            <person name="Ye C."/>
            <person name="Mutti N.S."/>
            <person name="Fang X."/>
            <person name="Qin N."/>
            <person name="Donahue G."/>
            <person name="Yang P."/>
            <person name="Li Q."/>
            <person name="Li C."/>
            <person name="Zhang P."/>
            <person name="Huang Z."/>
            <person name="Berger S.L."/>
            <person name="Reinberg D."/>
            <person name="Wang J."/>
            <person name="Liebig J."/>
        </authorList>
    </citation>
    <scope>NUCLEOTIDE SEQUENCE [LARGE SCALE GENOMIC DNA]</scope>
    <source>
        <strain evidence="6 7">R22 G/1</strain>
    </source>
</reference>
<dbReference type="OMA" id="HVANRTE"/>
<dbReference type="SUPFAM" id="SSF53474">
    <property type="entry name" value="alpha/beta-Hydrolases"/>
    <property type="match status" value="1"/>
</dbReference>
<dbReference type="EMBL" id="GL448558">
    <property type="protein sequence ID" value="EFN84307.1"/>
    <property type="molecule type" value="Genomic_DNA"/>
</dbReference>
<evidence type="ECO:0000256" key="1">
    <source>
        <dbReference type="ARBA" id="ARBA00005964"/>
    </source>
</evidence>
<keyword evidence="3" id="KW-0325">Glycoprotein</keyword>
<evidence type="ECO:0000313" key="6">
    <source>
        <dbReference type="EMBL" id="EFN84307.1"/>
    </source>
</evidence>
<evidence type="ECO:0000256" key="2">
    <source>
        <dbReference type="ARBA" id="ARBA00022729"/>
    </source>
</evidence>
<feature type="domain" description="Carboxylesterase type B" evidence="5">
    <location>
        <begin position="29"/>
        <end position="136"/>
    </location>
</feature>
<feature type="signal peptide" evidence="4">
    <location>
        <begin position="1"/>
        <end position="25"/>
    </location>
</feature>
<dbReference type="Proteomes" id="UP000008237">
    <property type="component" value="Unassembled WGS sequence"/>
</dbReference>
<protein>
    <submittedName>
        <fullName evidence="6">Neuroligin-4, Y-linked</fullName>
    </submittedName>
</protein>
<dbReference type="PROSITE" id="PS00941">
    <property type="entry name" value="CARBOXYLESTERASE_B_2"/>
    <property type="match status" value="1"/>
</dbReference>
<comment type="similarity">
    <text evidence="1">Belongs to the type-B carboxylesterase/lipase family.</text>
</comment>
<keyword evidence="7" id="KW-1185">Reference proteome</keyword>
<dbReference type="Pfam" id="PF00135">
    <property type="entry name" value="COesterase"/>
    <property type="match status" value="1"/>
</dbReference>
<dbReference type="OrthoDB" id="3200163at2759"/>
<evidence type="ECO:0000256" key="3">
    <source>
        <dbReference type="ARBA" id="ARBA00023180"/>
    </source>
</evidence>
<evidence type="ECO:0000259" key="5">
    <source>
        <dbReference type="Pfam" id="PF00135"/>
    </source>
</evidence>
<dbReference type="AlphaFoldDB" id="E2BJF7"/>
<feature type="chain" id="PRO_5003157331" evidence="4">
    <location>
        <begin position="26"/>
        <end position="187"/>
    </location>
</feature>
<dbReference type="Gene3D" id="3.40.50.1820">
    <property type="entry name" value="alpha/beta hydrolase"/>
    <property type="match status" value="1"/>
</dbReference>
<evidence type="ECO:0000256" key="4">
    <source>
        <dbReference type="SAM" id="SignalP"/>
    </source>
</evidence>
<organism evidence="7">
    <name type="scientific">Harpegnathos saltator</name>
    <name type="common">Jerdon's jumping ant</name>
    <dbReference type="NCBI Taxonomy" id="610380"/>
    <lineage>
        <taxon>Eukaryota</taxon>
        <taxon>Metazoa</taxon>
        <taxon>Ecdysozoa</taxon>
        <taxon>Arthropoda</taxon>
        <taxon>Hexapoda</taxon>
        <taxon>Insecta</taxon>
        <taxon>Pterygota</taxon>
        <taxon>Neoptera</taxon>
        <taxon>Endopterygota</taxon>
        <taxon>Hymenoptera</taxon>
        <taxon>Apocrita</taxon>
        <taxon>Aculeata</taxon>
        <taxon>Formicoidea</taxon>
        <taxon>Formicidae</taxon>
        <taxon>Ponerinae</taxon>
        <taxon>Ponerini</taxon>
        <taxon>Harpegnathos</taxon>
    </lineage>
</organism>
<proteinExistence type="inferred from homology"/>
<sequence>MTSSSPSSSSSILVLFGLILAISSAQLSSRIVRTKYGELSGVIVTLDRYLEGVEVFRGVPYASPPIGSLRFMPPVTGALWHSVKVADKFGPVCPQKLPELSDKMPKGRVEYLKRLLPYLRNQSEDCLYLNIYAPVQEGGLHIAEVPAKFFCRVSQWRLEYACGGATAKLNKKLYNHLVLREIKAHEE</sequence>
<dbReference type="STRING" id="610380.E2BJF7"/>
<name>E2BJF7_HARSA</name>
<dbReference type="InterPro" id="IPR051093">
    <property type="entry name" value="Neuroligin/BSAL"/>
</dbReference>
<keyword evidence="2 4" id="KW-0732">Signal</keyword>
<dbReference type="InterPro" id="IPR019819">
    <property type="entry name" value="Carboxylesterase_B_CS"/>
</dbReference>
<gene>
    <name evidence="6" type="ORF">EAI_10097</name>
</gene>
<dbReference type="InterPro" id="IPR029058">
    <property type="entry name" value="AB_hydrolase_fold"/>
</dbReference>
<dbReference type="InParanoid" id="E2BJF7"/>
<dbReference type="PANTHER" id="PTHR43903">
    <property type="entry name" value="NEUROLIGIN"/>
    <property type="match status" value="1"/>
</dbReference>
<dbReference type="InterPro" id="IPR002018">
    <property type="entry name" value="CarbesteraseB"/>
</dbReference>
<evidence type="ECO:0000313" key="7">
    <source>
        <dbReference type="Proteomes" id="UP000008237"/>
    </source>
</evidence>